<evidence type="ECO:0000256" key="5">
    <source>
        <dbReference type="ARBA" id="ARBA00022801"/>
    </source>
</evidence>
<dbReference type="FunCoup" id="B3S8A0">
    <property type="interactions" value="896"/>
</dbReference>
<dbReference type="SUPFAM" id="SSF53474">
    <property type="entry name" value="alpha/beta-Hydrolases"/>
    <property type="match status" value="1"/>
</dbReference>
<dbReference type="GO" id="GO:0012505">
    <property type="term" value="C:endomembrane system"/>
    <property type="evidence" value="ECO:0007669"/>
    <property type="project" value="UniProtKB-SubCell"/>
</dbReference>
<dbReference type="GO" id="GO:0008239">
    <property type="term" value="F:dipeptidyl-peptidase activity"/>
    <property type="evidence" value="ECO:0000318"/>
    <property type="project" value="GO_Central"/>
</dbReference>
<evidence type="ECO:0008006" key="17">
    <source>
        <dbReference type="Google" id="ProtNLM"/>
    </source>
</evidence>
<dbReference type="GO" id="GO:0004177">
    <property type="term" value="F:aminopeptidase activity"/>
    <property type="evidence" value="ECO:0007669"/>
    <property type="project" value="UniProtKB-KW"/>
</dbReference>
<keyword evidence="10" id="KW-0325">Glycoprotein</keyword>
<dbReference type="Pfam" id="PF00930">
    <property type="entry name" value="DPPIV_N"/>
    <property type="match status" value="2"/>
</dbReference>
<dbReference type="EMBL" id="DS985255">
    <property type="protein sequence ID" value="EDV21065.1"/>
    <property type="molecule type" value="Genomic_DNA"/>
</dbReference>
<keyword evidence="2" id="KW-0031">Aminopeptidase</keyword>
<feature type="domain" description="Peptidase S9 prolyl oligopeptidase catalytic" evidence="13">
    <location>
        <begin position="584"/>
        <end position="736"/>
    </location>
</feature>
<dbReference type="Gene3D" id="2.140.10.30">
    <property type="entry name" value="Dipeptidylpeptidase IV, N-terminal domain"/>
    <property type="match status" value="1"/>
</dbReference>
<protein>
    <recommendedName>
        <fullName evidence="17">Peptidase S9 prolyl oligopeptidase catalytic domain-containing protein</fullName>
    </recommendedName>
</protein>
<dbReference type="Pfam" id="PF00326">
    <property type="entry name" value="Peptidase_S9"/>
    <property type="match status" value="1"/>
</dbReference>
<dbReference type="OrthoDB" id="16520at2759"/>
<gene>
    <name evidence="15" type="ORF">TRIADDRAFT_60463</name>
</gene>
<evidence type="ECO:0000256" key="4">
    <source>
        <dbReference type="ARBA" id="ARBA00022692"/>
    </source>
</evidence>
<evidence type="ECO:0000256" key="1">
    <source>
        <dbReference type="ARBA" id="ARBA00004606"/>
    </source>
</evidence>
<dbReference type="InterPro" id="IPR029058">
    <property type="entry name" value="AB_hydrolase_fold"/>
</dbReference>
<evidence type="ECO:0000313" key="15">
    <source>
        <dbReference type="EMBL" id="EDV21065.1"/>
    </source>
</evidence>
<evidence type="ECO:0000259" key="13">
    <source>
        <dbReference type="Pfam" id="PF00326"/>
    </source>
</evidence>
<keyword evidence="5" id="KW-0378">Hydrolase</keyword>
<dbReference type="Gene3D" id="3.40.50.1820">
    <property type="entry name" value="alpha/beta hydrolase"/>
    <property type="match status" value="1"/>
</dbReference>
<accession>B3S8A0</accession>
<dbReference type="InParanoid" id="B3S8A0"/>
<evidence type="ECO:0000259" key="14">
    <source>
        <dbReference type="Pfam" id="PF00930"/>
    </source>
</evidence>
<dbReference type="OMA" id="IWDSENH"/>
<keyword evidence="3" id="KW-0645">Protease</keyword>
<evidence type="ECO:0000256" key="2">
    <source>
        <dbReference type="ARBA" id="ARBA00022438"/>
    </source>
</evidence>
<dbReference type="GeneID" id="6757608"/>
<evidence type="ECO:0000256" key="7">
    <source>
        <dbReference type="ARBA" id="ARBA00022968"/>
    </source>
</evidence>
<dbReference type="AlphaFoldDB" id="B3S8A0"/>
<keyword evidence="6" id="KW-0720">Serine protease</keyword>
<dbReference type="eggNOG" id="KOG2100">
    <property type="taxonomic scope" value="Eukaryota"/>
</dbReference>
<feature type="transmembrane region" description="Helical" evidence="12">
    <location>
        <begin position="41"/>
        <end position="65"/>
    </location>
</feature>
<dbReference type="GO" id="GO:0005886">
    <property type="term" value="C:plasma membrane"/>
    <property type="evidence" value="ECO:0000318"/>
    <property type="project" value="GO_Central"/>
</dbReference>
<evidence type="ECO:0000256" key="3">
    <source>
        <dbReference type="ARBA" id="ARBA00022670"/>
    </source>
</evidence>
<keyword evidence="9 12" id="KW-0472">Membrane</keyword>
<dbReference type="HOGENOM" id="CLU_006105_4_3_1"/>
<evidence type="ECO:0000256" key="6">
    <source>
        <dbReference type="ARBA" id="ARBA00022825"/>
    </source>
</evidence>
<evidence type="ECO:0000256" key="8">
    <source>
        <dbReference type="ARBA" id="ARBA00022989"/>
    </source>
</evidence>
<dbReference type="Proteomes" id="UP000009022">
    <property type="component" value="Unassembled WGS sequence"/>
</dbReference>
<dbReference type="PANTHER" id="PTHR11731:SF200">
    <property type="entry name" value="DIPEPTIDYL PEPTIDASE 10, ISOFORM B"/>
    <property type="match status" value="1"/>
</dbReference>
<dbReference type="InterPro" id="IPR001375">
    <property type="entry name" value="Peptidase_S9_cat"/>
</dbReference>
<keyword evidence="7" id="KW-0735">Signal-anchor</keyword>
<dbReference type="InterPro" id="IPR002469">
    <property type="entry name" value="Peptidase_S9B_N"/>
</dbReference>
<keyword evidence="4 12" id="KW-0812">Transmembrane</keyword>
<dbReference type="PANTHER" id="PTHR11731">
    <property type="entry name" value="PROTEASE FAMILY S9B,C DIPEPTIDYL-PEPTIDASE IV-RELATED"/>
    <property type="match status" value="1"/>
</dbReference>
<dbReference type="PhylomeDB" id="B3S8A0"/>
<feature type="domain" description="Dipeptidylpeptidase IV N-terminal" evidence="14">
    <location>
        <begin position="146"/>
        <end position="244"/>
    </location>
</feature>
<dbReference type="STRING" id="10228.B3S8A0"/>
<dbReference type="GO" id="GO:0006508">
    <property type="term" value="P:proteolysis"/>
    <property type="evidence" value="ECO:0000318"/>
    <property type="project" value="GO_Central"/>
</dbReference>
<dbReference type="CTD" id="6757608"/>
<dbReference type="KEGG" id="tad:TRIADDRAFT_60463"/>
<evidence type="ECO:0000313" key="16">
    <source>
        <dbReference type="Proteomes" id="UP000009022"/>
    </source>
</evidence>
<dbReference type="ESTHER" id="triad-b3s8a0">
    <property type="family name" value="DPP4N_Peptidase_S9"/>
</dbReference>
<evidence type="ECO:0000256" key="9">
    <source>
        <dbReference type="ARBA" id="ARBA00023136"/>
    </source>
</evidence>
<name>B3S8A0_TRIAD</name>
<organism evidence="15 16">
    <name type="scientific">Trichoplax adhaerens</name>
    <name type="common">Trichoplax reptans</name>
    <dbReference type="NCBI Taxonomy" id="10228"/>
    <lineage>
        <taxon>Eukaryota</taxon>
        <taxon>Metazoa</taxon>
        <taxon>Placozoa</taxon>
        <taxon>Uniplacotomia</taxon>
        <taxon>Trichoplacea</taxon>
        <taxon>Trichoplacidae</taxon>
        <taxon>Trichoplax</taxon>
    </lineage>
</organism>
<dbReference type="RefSeq" id="XP_002116395.1">
    <property type="nucleotide sequence ID" value="XM_002116359.1"/>
</dbReference>
<dbReference type="SUPFAM" id="SSF82171">
    <property type="entry name" value="DPP6 N-terminal domain-like"/>
    <property type="match status" value="1"/>
</dbReference>
<evidence type="ECO:0000256" key="12">
    <source>
        <dbReference type="SAM" id="Phobius"/>
    </source>
</evidence>
<proteinExistence type="predicted"/>
<feature type="domain" description="Dipeptidylpeptidase IV N-terminal" evidence="14">
    <location>
        <begin position="269"/>
        <end position="531"/>
    </location>
</feature>
<comment type="subcellular location">
    <subcellularLocation>
        <location evidence="11">Endomembrane system</location>
        <topology evidence="11">Single-pass membrane protein</topology>
    </subcellularLocation>
    <subcellularLocation>
        <location evidence="1">Membrane</location>
        <topology evidence="1">Single-pass type II membrane protein</topology>
    </subcellularLocation>
</comment>
<evidence type="ECO:0000256" key="11">
    <source>
        <dbReference type="ARBA" id="ARBA00037847"/>
    </source>
</evidence>
<dbReference type="GO" id="GO:0008236">
    <property type="term" value="F:serine-type peptidase activity"/>
    <property type="evidence" value="ECO:0007669"/>
    <property type="project" value="UniProtKB-KW"/>
</dbReference>
<reference evidence="15 16" key="1">
    <citation type="journal article" date="2008" name="Nature">
        <title>The Trichoplax genome and the nature of placozoans.</title>
        <authorList>
            <person name="Srivastava M."/>
            <person name="Begovic E."/>
            <person name="Chapman J."/>
            <person name="Putnam N.H."/>
            <person name="Hellsten U."/>
            <person name="Kawashima T."/>
            <person name="Kuo A."/>
            <person name="Mitros T."/>
            <person name="Salamov A."/>
            <person name="Carpenter M.L."/>
            <person name="Signorovitch A.Y."/>
            <person name="Moreno M.A."/>
            <person name="Kamm K."/>
            <person name="Grimwood J."/>
            <person name="Schmutz J."/>
            <person name="Shapiro H."/>
            <person name="Grigoriev I.V."/>
            <person name="Buss L.W."/>
            <person name="Schierwater B."/>
            <person name="Dellaporta S.L."/>
            <person name="Rokhsar D.S."/>
        </authorList>
    </citation>
    <scope>NUCLEOTIDE SEQUENCE [LARGE SCALE GENOMIC DNA]</scope>
    <source>
        <strain evidence="15 16">Grell-BS-1999</strain>
    </source>
</reference>
<dbReference type="InterPro" id="IPR050278">
    <property type="entry name" value="Serine_Prot_S9B/DPPIV"/>
</dbReference>
<sequence length="764" mass="87121">MTNTNCHSRIPIPNCELSSYTESLTIMGTPRIQIRNTDRKTYILIGSIILFVGAIVGIIAVTIYLRNSNIDAQPPSYQGRIYGFSQLFNSSFNPQSVYVSWLSDTSYEYNNADGDLIEYNVDTNTSKTLLTASEKASLKGERTWISPDGQYLLLAYEVKLQYRYSFFARYVAYRISDKKVFRLEPMGSSKLLRYMGWSATGHQLAFIYLNDIYVIPDPTQGNASVRLTNTGVDGIIFNGVPDWNSEARNIAIFFNTLELHILASLSTLEEILYSSNALYWSKSSTYICYGNYNASGVGSAQWMWYEGKMSYTTVKSIQYPKAGTKNSKIAVYVTKATDARNVVQLLPPAKFANEEYYFTNVVWASDTIVTVTWLNRFSNTSILMSCDATNGQCRQIHHLTQSNGWIDYKYKSPLFNSAGDYYFAVLPKKGASGKTYFHIARVTLSDGRKFWLTAGNWQVTTIYAYSEARQLIFFQSTQLSSTSRNIYSVSINGTNKKCISCNFKPIEECNFYTGSFSTNGHYCLLGCRDVTMETNQRLRNILKDITLPKREIMEFERDGYKMNTFIYYPPGFDKDKQYPVLMYKFMYSTYLRMGVQEAEDIIAFAKYIKTFRYVHKSKVGIFGWSHGAYLGGMAMGINDHVFSLGLLVAPVSDFRFYDTGYTERFMLSPKENLKGYEEASILNRLDGFKNATVFIAHGNADDNVHFQNSAVLVQSLQEKGIQFRMMMYPNKNHNIDGYGRKHLFVAMTNLIAEKFVLANPFQNN</sequence>
<keyword evidence="16" id="KW-1185">Reference proteome</keyword>
<keyword evidence="8 12" id="KW-1133">Transmembrane helix</keyword>
<evidence type="ECO:0000256" key="10">
    <source>
        <dbReference type="ARBA" id="ARBA00023180"/>
    </source>
</evidence>